<dbReference type="PROSITE" id="PS50158">
    <property type="entry name" value="ZF_CCHC"/>
    <property type="match status" value="1"/>
</dbReference>
<reference evidence="4" key="1">
    <citation type="submission" date="2018-01" db="EMBL/GenBank/DDBJ databases">
        <authorList>
            <person name="Mao J.F."/>
        </authorList>
    </citation>
    <scope>NUCLEOTIDE SEQUENCE</scope>
    <source>
        <strain evidence="4">Huo1</strain>
        <tissue evidence="4">Leaf</tissue>
    </source>
</reference>
<sequence length="262" mass="30158">MARRRFAARKRVRRGASPEEYVRAYQTYQRCHGDSLWEFLAHFQRLWWDAAFHGSVTGYDGIVRLMSLLPNEWREWATVEAEETLRHQWRQDVPVSGSLKQGHLAQQQGVGLRLCPRHHQHNHLLPRAPLLSQRPSAEHRRLPGRGRPLTEQAIGWWISNYPWIIQGEYLKVQLLPQMQQTTGGICKSGTDACFNCGKTGHFAKHCPNKTPVTGAKPHPSAQRPQLCAMNVQPRANPQQPPRNQPQRPRLPTLAQSYAMRQK</sequence>
<feature type="domain" description="CCHC-type" evidence="3">
    <location>
        <begin position="193"/>
        <end position="208"/>
    </location>
</feature>
<dbReference type="Gene3D" id="4.10.60.10">
    <property type="entry name" value="Zinc finger, CCHC-type"/>
    <property type="match status" value="1"/>
</dbReference>
<evidence type="ECO:0000313" key="4">
    <source>
        <dbReference type="EMBL" id="KAG6414479.1"/>
    </source>
</evidence>
<reference evidence="4" key="2">
    <citation type="submission" date="2020-08" db="EMBL/GenBank/DDBJ databases">
        <title>Plant Genome Project.</title>
        <authorList>
            <person name="Zhang R.-G."/>
        </authorList>
    </citation>
    <scope>NUCLEOTIDE SEQUENCE</scope>
    <source>
        <strain evidence="4">Huo1</strain>
        <tissue evidence="4">Leaf</tissue>
    </source>
</reference>
<dbReference type="GO" id="GO:0003676">
    <property type="term" value="F:nucleic acid binding"/>
    <property type="evidence" value="ECO:0007669"/>
    <property type="project" value="InterPro"/>
</dbReference>
<comment type="caution">
    <text evidence="4">The sequence shown here is derived from an EMBL/GenBank/DDBJ whole genome shotgun (WGS) entry which is preliminary data.</text>
</comment>
<organism evidence="4">
    <name type="scientific">Salvia splendens</name>
    <name type="common">Scarlet sage</name>
    <dbReference type="NCBI Taxonomy" id="180675"/>
    <lineage>
        <taxon>Eukaryota</taxon>
        <taxon>Viridiplantae</taxon>
        <taxon>Streptophyta</taxon>
        <taxon>Embryophyta</taxon>
        <taxon>Tracheophyta</taxon>
        <taxon>Spermatophyta</taxon>
        <taxon>Magnoliopsida</taxon>
        <taxon>eudicotyledons</taxon>
        <taxon>Gunneridae</taxon>
        <taxon>Pentapetalae</taxon>
        <taxon>asterids</taxon>
        <taxon>lamiids</taxon>
        <taxon>Lamiales</taxon>
        <taxon>Lamiaceae</taxon>
        <taxon>Nepetoideae</taxon>
        <taxon>Mentheae</taxon>
        <taxon>Salviinae</taxon>
        <taxon>Salvia</taxon>
        <taxon>Salvia subgen. Calosphace</taxon>
        <taxon>core Calosphace</taxon>
    </lineage>
</organism>
<dbReference type="SMART" id="SM00343">
    <property type="entry name" value="ZnF_C2HC"/>
    <property type="match status" value="1"/>
</dbReference>
<evidence type="ECO:0000256" key="2">
    <source>
        <dbReference type="SAM" id="MobiDB-lite"/>
    </source>
</evidence>
<dbReference type="InterPro" id="IPR001878">
    <property type="entry name" value="Znf_CCHC"/>
</dbReference>
<keyword evidence="1" id="KW-0479">Metal-binding</keyword>
<proteinExistence type="predicted"/>
<accession>A0A8X8ZSF3</accession>
<name>A0A8X8ZSF3_SALSN</name>
<evidence type="ECO:0000259" key="3">
    <source>
        <dbReference type="PROSITE" id="PS50158"/>
    </source>
</evidence>
<dbReference type="InterPro" id="IPR036875">
    <property type="entry name" value="Znf_CCHC_sf"/>
</dbReference>
<dbReference type="AlphaFoldDB" id="A0A8X8ZSF3"/>
<evidence type="ECO:0000313" key="5">
    <source>
        <dbReference type="Proteomes" id="UP000298416"/>
    </source>
</evidence>
<dbReference type="GO" id="GO:0008270">
    <property type="term" value="F:zinc ion binding"/>
    <property type="evidence" value="ECO:0007669"/>
    <property type="project" value="UniProtKB-KW"/>
</dbReference>
<dbReference type="SUPFAM" id="SSF57756">
    <property type="entry name" value="Retrovirus zinc finger-like domains"/>
    <property type="match status" value="1"/>
</dbReference>
<feature type="region of interest" description="Disordered" evidence="2">
    <location>
        <begin position="213"/>
        <end position="262"/>
    </location>
</feature>
<keyword evidence="1" id="KW-0863">Zinc-finger</keyword>
<keyword evidence="1" id="KW-0862">Zinc</keyword>
<gene>
    <name evidence="4" type="ORF">SASPL_127280</name>
</gene>
<dbReference type="Pfam" id="PF00098">
    <property type="entry name" value="zf-CCHC"/>
    <property type="match status" value="1"/>
</dbReference>
<keyword evidence="5" id="KW-1185">Reference proteome</keyword>
<evidence type="ECO:0000256" key="1">
    <source>
        <dbReference type="PROSITE-ProRule" id="PRU00047"/>
    </source>
</evidence>
<dbReference type="Proteomes" id="UP000298416">
    <property type="component" value="Unassembled WGS sequence"/>
</dbReference>
<protein>
    <recommendedName>
        <fullName evidence="3">CCHC-type domain-containing protein</fullName>
    </recommendedName>
</protein>
<dbReference type="EMBL" id="PNBA02000009">
    <property type="protein sequence ID" value="KAG6414479.1"/>
    <property type="molecule type" value="Genomic_DNA"/>
</dbReference>